<dbReference type="Proteomes" id="UP000789707">
    <property type="component" value="Unassembled WGS sequence"/>
</dbReference>
<dbReference type="NCBIfam" id="TIGR00678">
    <property type="entry name" value="holB"/>
    <property type="match status" value="1"/>
</dbReference>
<comment type="caution">
    <text evidence="1">The sequence shown here is derived from an EMBL/GenBank/DDBJ whole genome shotgun (WGS) entry which is preliminary data.</text>
</comment>
<evidence type="ECO:0000313" key="2">
    <source>
        <dbReference type="Proteomes" id="UP000789707"/>
    </source>
</evidence>
<sequence>MVQNIDVQQTMLDHQSMMAHFNKTILKQQLAHAYLFNGPKGAGQEVMAQWLAMRLFCQELNGDQPCNNCRNCQRIIAGEHPDVINLKSEKATIKVDEIRLLKQEFTKSAVEGNHKVLIIHRADTMTVSAQNSLLKFIEEPMGNAVIILLTENRSLLLPTIISRTQVVEFELPSFISAEEQLRVEYPLTEIRLALRLSGNVNEATMWLANGSVTKLNNLVWRWFNVLLQSDGAAFAMVQTGFIPLMQDNGLPFTATHILDSLMFIFRDLLLIEDNRQLIFEDKRQPLTNLGLNIALDKRINFVDIVLQARQDQQMNVNIQNSLEAITLKILTNLHT</sequence>
<protein>
    <recommendedName>
        <fullName evidence="3">DNA polymerase III subunit delta</fullName>
    </recommendedName>
</protein>
<dbReference type="SUPFAM" id="SSF52540">
    <property type="entry name" value="P-loop containing nucleoside triphosphate hydrolases"/>
    <property type="match status" value="1"/>
</dbReference>
<dbReference type="PANTHER" id="PTHR11669">
    <property type="entry name" value="REPLICATION FACTOR C / DNA POLYMERASE III GAMMA-TAU SUBUNIT"/>
    <property type="match status" value="1"/>
</dbReference>
<dbReference type="RefSeq" id="WP_230097188.1">
    <property type="nucleotide sequence ID" value="NZ_CAKKNS010000007.1"/>
</dbReference>
<organism evidence="1 2">
    <name type="scientific">Periweissella fabaria</name>
    <dbReference type="NCBI Taxonomy" id="546157"/>
    <lineage>
        <taxon>Bacteria</taxon>
        <taxon>Bacillati</taxon>
        <taxon>Bacillota</taxon>
        <taxon>Bacilli</taxon>
        <taxon>Lactobacillales</taxon>
        <taxon>Lactobacillaceae</taxon>
        <taxon>Periweissella</taxon>
    </lineage>
</organism>
<dbReference type="Pfam" id="PF13177">
    <property type="entry name" value="DNA_pol3_delta2"/>
    <property type="match status" value="1"/>
</dbReference>
<dbReference type="Gene3D" id="3.40.50.300">
    <property type="entry name" value="P-loop containing nucleotide triphosphate hydrolases"/>
    <property type="match status" value="1"/>
</dbReference>
<dbReference type="InterPro" id="IPR027417">
    <property type="entry name" value="P-loop_NTPase"/>
</dbReference>
<gene>
    <name evidence="1" type="ORF">WFA24289_01484</name>
</gene>
<evidence type="ECO:0000313" key="1">
    <source>
        <dbReference type="EMBL" id="CAH0417156.1"/>
    </source>
</evidence>
<accession>A0ABM8Z7A4</accession>
<dbReference type="PANTHER" id="PTHR11669:SF8">
    <property type="entry name" value="DNA POLYMERASE III SUBUNIT DELTA"/>
    <property type="match status" value="1"/>
</dbReference>
<keyword evidence="2" id="KW-1185">Reference proteome</keyword>
<reference evidence="1 2" key="1">
    <citation type="submission" date="2021-11" db="EMBL/GenBank/DDBJ databases">
        <authorList>
            <person name="Depoorter E."/>
        </authorList>
    </citation>
    <scope>NUCLEOTIDE SEQUENCE [LARGE SCALE GENOMIC DNA]</scope>
    <source>
        <strain evidence="1 2">LMG 24289</strain>
    </source>
</reference>
<evidence type="ECO:0008006" key="3">
    <source>
        <dbReference type="Google" id="ProtNLM"/>
    </source>
</evidence>
<proteinExistence type="predicted"/>
<dbReference type="InterPro" id="IPR050238">
    <property type="entry name" value="DNA_Rep/Repair_Clamp_Loader"/>
</dbReference>
<name>A0ABM8Z7A4_9LACO</name>
<dbReference type="EMBL" id="CAKKNS010000007">
    <property type="protein sequence ID" value="CAH0417156.1"/>
    <property type="molecule type" value="Genomic_DNA"/>
</dbReference>
<dbReference type="InterPro" id="IPR004622">
    <property type="entry name" value="DNA_pol_HolB"/>
</dbReference>